<dbReference type="EMBL" id="JAGTJS010000015">
    <property type="protein sequence ID" value="KAH7247771.1"/>
    <property type="molecule type" value="Genomic_DNA"/>
</dbReference>
<dbReference type="InterPro" id="IPR036871">
    <property type="entry name" value="PX_dom_sf"/>
</dbReference>
<keyword evidence="4" id="KW-1185">Reference proteome</keyword>
<dbReference type="PANTHER" id="PTHR35391:SF7">
    <property type="entry name" value="C2H2-TYPE DOMAIN-CONTAINING PROTEIN"/>
    <property type="match status" value="1"/>
</dbReference>
<feature type="region of interest" description="Disordered" evidence="1">
    <location>
        <begin position="228"/>
        <end position="248"/>
    </location>
</feature>
<proteinExistence type="predicted"/>
<gene>
    <name evidence="3" type="ORF">B0J15DRAFT_498685</name>
</gene>
<evidence type="ECO:0000256" key="1">
    <source>
        <dbReference type="SAM" id="MobiDB-lite"/>
    </source>
</evidence>
<dbReference type="Gene3D" id="3.30.1520.10">
    <property type="entry name" value="Phox-like domain"/>
    <property type="match status" value="1"/>
</dbReference>
<dbReference type="Proteomes" id="UP000736672">
    <property type="component" value="Unassembled WGS sequence"/>
</dbReference>
<feature type="compositionally biased region" description="Basic and acidic residues" evidence="1">
    <location>
        <begin position="231"/>
        <end position="241"/>
    </location>
</feature>
<dbReference type="InterPro" id="IPR001683">
    <property type="entry name" value="PX_dom"/>
</dbReference>
<feature type="domain" description="PX" evidence="2">
    <location>
        <begin position="501"/>
        <end position="632"/>
    </location>
</feature>
<dbReference type="SUPFAM" id="SSF64268">
    <property type="entry name" value="PX domain"/>
    <property type="match status" value="1"/>
</dbReference>
<organism evidence="3 4">
    <name type="scientific">Fusarium solani</name>
    <name type="common">Filamentous fungus</name>
    <dbReference type="NCBI Taxonomy" id="169388"/>
    <lineage>
        <taxon>Eukaryota</taxon>
        <taxon>Fungi</taxon>
        <taxon>Dikarya</taxon>
        <taxon>Ascomycota</taxon>
        <taxon>Pezizomycotina</taxon>
        <taxon>Sordariomycetes</taxon>
        <taxon>Hypocreomycetidae</taxon>
        <taxon>Hypocreales</taxon>
        <taxon>Nectriaceae</taxon>
        <taxon>Fusarium</taxon>
        <taxon>Fusarium solani species complex</taxon>
    </lineage>
</organism>
<evidence type="ECO:0000259" key="2">
    <source>
        <dbReference type="PROSITE" id="PS50195"/>
    </source>
</evidence>
<evidence type="ECO:0000313" key="4">
    <source>
        <dbReference type="Proteomes" id="UP000736672"/>
    </source>
</evidence>
<dbReference type="InterPro" id="IPR013087">
    <property type="entry name" value="Znf_C2H2_type"/>
</dbReference>
<dbReference type="Pfam" id="PF00787">
    <property type="entry name" value="PX"/>
    <property type="match status" value="1"/>
</dbReference>
<dbReference type="OrthoDB" id="5103117at2759"/>
<dbReference type="AlphaFoldDB" id="A0A9P9GYU1"/>
<name>A0A9P9GYU1_FUSSL</name>
<evidence type="ECO:0000313" key="3">
    <source>
        <dbReference type="EMBL" id="KAH7247771.1"/>
    </source>
</evidence>
<dbReference type="SMART" id="SM00312">
    <property type="entry name" value="PX"/>
    <property type="match status" value="1"/>
</dbReference>
<comment type="caution">
    <text evidence="3">The sequence shown here is derived from an EMBL/GenBank/DDBJ whole genome shotgun (WGS) entry which is preliminary data.</text>
</comment>
<dbReference type="Pfam" id="PF26082">
    <property type="entry name" value="zf-C2H2_AcuF"/>
    <property type="match status" value="1"/>
</dbReference>
<dbReference type="PANTHER" id="PTHR35391">
    <property type="entry name" value="C2H2-TYPE DOMAIN-CONTAINING PROTEIN-RELATED"/>
    <property type="match status" value="1"/>
</dbReference>
<feature type="region of interest" description="Disordered" evidence="1">
    <location>
        <begin position="1"/>
        <end position="20"/>
    </location>
</feature>
<protein>
    <recommendedName>
        <fullName evidence="2">PX domain-containing protein</fullName>
    </recommendedName>
</protein>
<accession>A0A9P9GYU1</accession>
<dbReference type="GO" id="GO:0035091">
    <property type="term" value="F:phosphatidylinositol binding"/>
    <property type="evidence" value="ECO:0007669"/>
    <property type="project" value="InterPro"/>
</dbReference>
<reference evidence="3" key="1">
    <citation type="journal article" date="2021" name="Nat. Commun.">
        <title>Genetic determinants of endophytism in the Arabidopsis root mycobiome.</title>
        <authorList>
            <person name="Mesny F."/>
            <person name="Miyauchi S."/>
            <person name="Thiergart T."/>
            <person name="Pickel B."/>
            <person name="Atanasova L."/>
            <person name="Karlsson M."/>
            <person name="Huettel B."/>
            <person name="Barry K.W."/>
            <person name="Haridas S."/>
            <person name="Chen C."/>
            <person name="Bauer D."/>
            <person name="Andreopoulos W."/>
            <person name="Pangilinan J."/>
            <person name="LaButti K."/>
            <person name="Riley R."/>
            <person name="Lipzen A."/>
            <person name="Clum A."/>
            <person name="Drula E."/>
            <person name="Henrissat B."/>
            <person name="Kohler A."/>
            <person name="Grigoriev I.V."/>
            <person name="Martin F.M."/>
            <person name="Hacquard S."/>
        </authorList>
    </citation>
    <scope>NUCLEOTIDE SEQUENCE</scope>
    <source>
        <strain evidence="3">FSSC 5 MPI-SDFR-AT-0091</strain>
    </source>
</reference>
<sequence length="640" mass="72303">MAATLEDFHSTTQNDEDEEGNVIHRLVHKCERQLKSLSHSVQHSASVGQAFDNVDNLVGRFSVWANNIGAHKSSKSTSSLGYRLRDGGQMRNSIIRALGHIKGSSRRAKAIAAGERPDRTSEPLEAFKDADRDDGFVATTEFSELLSTIQASVDRLFRLSMLIRRKRPRGREPTETGGHAVDATMDIRHIKDKFPKVKAEEWLAVRLGTAIAKRRAFISYRQLHHQRLAKQHGDSTKEGAARSKTAPSTIATTYEEGSLDIEQQAASLARLSIVTGNTSFATAFGDDENGDLCVPALNRLKFHDIQLGYDSAFECPFCRTIQVVSSEHEWRRHVFSDLQPYVCTFQNCSSDSFSSRHEWFNHELDSHRKQWHCTKCHHINFTSASQLRSHFDSTHQGSFTDAQWPLILKACKRTLTTFGPSSCPLCFTWAPPRSEAYNAKEFCRHLGSHLQQLALTALPIAIEGLVILEDEDHDTIPGASDNNEQSAGEAVGPDMSAALLERDIQLTHVKLVNFSEKDKYLVYVVFSDGNGWKLKREYQEFYDLHAKLLERFPYQHRFTPHEHSFTPYEHSFTQKLPDLPLLPGPINHFTLAIAEEQVSSVDTYLRDLLSLPTHMSRSDPMLEFFKPREGDRKLAATTMV</sequence>
<dbReference type="PROSITE" id="PS50195">
    <property type="entry name" value="PX"/>
    <property type="match status" value="1"/>
</dbReference>
<dbReference type="SMART" id="SM00355">
    <property type="entry name" value="ZnF_C2H2"/>
    <property type="match status" value="3"/>
</dbReference>
<dbReference type="InterPro" id="IPR058925">
    <property type="entry name" value="zf-C2H2_AcuF"/>
</dbReference>